<evidence type="ECO:0000256" key="1">
    <source>
        <dbReference type="SAM" id="MobiDB-lite"/>
    </source>
</evidence>
<reference evidence="2" key="1">
    <citation type="submission" date="2023-01" db="EMBL/GenBank/DDBJ databases">
        <title>Genome assembly of the deep-sea coral Lophelia pertusa.</title>
        <authorList>
            <person name="Herrera S."/>
            <person name="Cordes E."/>
        </authorList>
    </citation>
    <scope>NUCLEOTIDE SEQUENCE</scope>
    <source>
        <strain evidence="2">USNM1676648</strain>
        <tissue evidence="2">Polyp</tissue>
    </source>
</reference>
<feature type="region of interest" description="Disordered" evidence="1">
    <location>
        <begin position="66"/>
        <end position="132"/>
    </location>
</feature>
<dbReference type="AlphaFoldDB" id="A0A9W9ZFJ8"/>
<gene>
    <name evidence="2" type="ORF">OS493_017713</name>
</gene>
<name>A0A9W9ZFJ8_9CNID</name>
<proteinExistence type="predicted"/>
<dbReference type="EMBL" id="MU826359">
    <property type="protein sequence ID" value="KAJ7379209.1"/>
    <property type="molecule type" value="Genomic_DNA"/>
</dbReference>
<comment type="caution">
    <text evidence="2">The sequence shown here is derived from an EMBL/GenBank/DDBJ whole genome shotgun (WGS) entry which is preliminary data.</text>
</comment>
<dbReference type="Proteomes" id="UP001163046">
    <property type="component" value="Unassembled WGS sequence"/>
</dbReference>
<keyword evidence="3" id="KW-1185">Reference proteome</keyword>
<protein>
    <submittedName>
        <fullName evidence="2">Uncharacterized protein</fullName>
    </submittedName>
</protein>
<organism evidence="2 3">
    <name type="scientific">Desmophyllum pertusum</name>
    <dbReference type="NCBI Taxonomy" id="174260"/>
    <lineage>
        <taxon>Eukaryota</taxon>
        <taxon>Metazoa</taxon>
        <taxon>Cnidaria</taxon>
        <taxon>Anthozoa</taxon>
        <taxon>Hexacorallia</taxon>
        <taxon>Scleractinia</taxon>
        <taxon>Caryophylliina</taxon>
        <taxon>Caryophylliidae</taxon>
        <taxon>Desmophyllum</taxon>
    </lineage>
</organism>
<accession>A0A9W9ZFJ8</accession>
<sequence>MMFTRGVTSIRYGRRVIRKKYPIQIRVGRRWKPVRRYRRKFSILVRRKRRILNFYRGKPRLRIGKRWKTITRRKYRGKRARRRRRRVKRRRKRRRRKRRTRRRRRRTRRRKKRRVRRRRIRKRKRRQRRRRRNCVLRFKFNRRWRNLVRRGTRLTFRIKRTVGYVRFYGRKATVSYLRRRYVLKTTRRRFQVRVGRVWRSLRTFSRRGVGVRYRKKTRPVKIRKGRVCVPLEKTMANATKKKKEFQTKKEQIKA</sequence>
<evidence type="ECO:0000313" key="3">
    <source>
        <dbReference type="Proteomes" id="UP001163046"/>
    </source>
</evidence>
<evidence type="ECO:0000313" key="2">
    <source>
        <dbReference type="EMBL" id="KAJ7379209.1"/>
    </source>
</evidence>